<accession>A0A0M9FX72</accession>
<dbReference type="RefSeq" id="XP_015656390.1">
    <property type="nucleotide sequence ID" value="XM_015805097.1"/>
</dbReference>
<name>A0A0M9FX72_LEPPY</name>
<feature type="compositionally biased region" description="Polar residues" evidence="1">
    <location>
        <begin position="481"/>
        <end position="495"/>
    </location>
</feature>
<feature type="compositionally biased region" description="Polar residues" evidence="1">
    <location>
        <begin position="144"/>
        <end position="153"/>
    </location>
</feature>
<evidence type="ECO:0000313" key="3">
    <source>
        <dbReference type="Proteomes" id="UP000037923"/>
    </source>
</evidence>
<evidence type="ECO:0000256" key="1">
    <source>
        <dbReference type="SAM" id="MobiDB-lite"/>
    </source>
</evidence>
<feature type="compositionally biased region" description="Low complexity" evidence="1">
    <location>
        <begin position="668"/>
        <end position="704"/>
    </location>
</feature>
<feature type="region of interest" description="Disordered" evidence="1">
    <location>
        <begin position="1"/>
        <end position="94"/>
    </location>
</feature>
<dbReference type="EMBL" id="LGTL01000015">
    <property type="protein sequence ID" value="KPA77950.1"/>
    <property type="molecule type" value="Genomic_DNA"/>
</dbReference>
<evidence type="ECO:0000313" key="2">
    <source>
        <dbReference type="EMBL" id="KPA77950.1"/>
    </source>
</evidence>
<gene>
    <name evidence="2" type="ORF">ABB37_06721</name>
</gene>
<feature type="compositionally biased region" description="Basic and acidic residues" evidence="1">
    <location>
        <begin position="705"/>
        <end position="714"/>
    </location>
</feature>
<feature type="region of interest" description="Disordered" evidence="1">
    <location>
        <begin position="525"/>
        <end position="599"/>
    </location>
</feature>
<dbReference type="RefSeq" id="XP_015656389.1">
    <property type="nucleotide sequence ID" value="XM_015805096.1"/>
</dbReference>
<feature type="compositionally biased region" description="Polar residues" evidence="1">
    <location>
        <begin position="1"/>
        <end position="24"/>
    </location>
</feature>
<dbReference type="Proteomes" id="UP000037923">
    <property type="component" value="Unassembled WGS sequence"/>
</dbReference>
<dbReference type="EMBL" id="LGTL01000015">
    <property type="protein sequence ID" value="KPA77951.1"/>
    <property type="molecule type" value="Genomic_DNA"/>
</dbReference>
<dbReference type="VEuPathDB" id="TriTrypDB:LpyrH10_15_1310"/>
<protein>
    <submittedName>
        <fullName evidence="2">Uncharacterized protein</fullName>
    </submittedName>
</protein>
<dbReference type="OMA" id="AYLASWM"/>
<feature type="compositionally biased region" description="Low complexity" evidence="1">
    <location>
        <begin position="116"/>
        <end position="134"/>
    </location>
</feature>
<feature type="region of interest" description="Disordered" evidence="1">
    <location>
        <begin position="633"/>
        <end position="729"/>
    </location>
</feature>
<reference evidence="2 3" key="1">
    <citation type="submission" date="2015-07" db="EMBL/GenBank/DDBJ databases">
        <title>High-quality genome of monoxenous trypanosomatid Leptomonas pyrrhocoris.</title>
        <authorList>
            <person name="Flegontov P."/>
            <person name="Butenko A."/>
            <person name="Firsov S."/>
            <person name="Vlcek C."/>
            <person name="Logacheva M.D."/>
            <person name="Field M."/>
            <person name="Filatov D."/>
            <person name="Flegontova O."/>
            <person name="Gerasimov E."/>
            <person name="Jackson A.P."/>
            <person name="Kelly S."/>
            <person name="Opperdoes F."/>
            <person name="O'Reilly A."/>
            <person name="Votypka J."/>
            <person name="Yurchenko V."/>
            <person name="Lukes J."/>
        </authorList>
    </citation>
    <scope>NUCLEOTIDE SEQUENCE [LARGE SCALE GENOMIC DNA]</scope>
    <source>
        <strain evidence="2">H10</strain>
    </source>
</reference>
<feature type="region of interest" description="Disordered" evidence="1">
    <location>
        <begin position="479"/>
        <end position="512"/>
    </location>
</feature>
<feature type="region of interest" description="Disordered" evidence="1">
    <location>
        <begin position="374"/>
        <end position="394"/>
    </location>
</feature>
<feature type="compositionally biased region" description="Basic and acidic residues" evidence="1">
    <location>
        <begin position="525"/>
        <end position="560"/>
    </location>
</feature>
<feature type="region of interest" description="Disordered" evidence="1">
    <location>
        <begin position="116"/>
        <end position="228"/>
    </location>
</feature>
<dbReference type="OrthoDB" id="273901at2759"/>
<feature type="compositionally biased region" description="Basic and acidic residues" evidence="1">
    <location>
        <begin position="385"/>
        <end position="394"/>
    </location>
</feature>
<feature type="region of interest" description="Disordered" evidence="1">
    <location>
        <begin position="843"/>
        <end position="865"/>
    </location>
</feature>
<proteinExistence type="predicted"/>
<dbReference type="AlphaFoldDB" id="A0A0M9FX72"/>
<sequence>MSGSARHQLNEQPTSTYRTEQTMTEEPLTVSGASSGLSSPTPPLPPTSSPDVKEASTSNASAAPGKVHPSNGSGTDIVEANQPVAPPPGTAPLFVSEQGDVTITAAEEEATAATAMTATAMPSDNPSSHAPSSSLTDAAAGLAEQQTAVTSPEASAREAGTEKSILMPARATAELAGTPKTPKEAAGATNEMAPPPPPPKPQPAAPPPHRHPTMRDARFSPPPPRGRSHNYVNNFSKNSDISCANFFFHGEDTTSFGVGTVGLYAVKAAATTTTTAAAAAAAAAAANTAAPASSGRKVQGMEDMSLTDFRDSANVHGQYTSPTLRRYQAATNDHPRINNGGNFLSAKSGAAVWDEREENYRQWKRRHLASSSYAQFSQLPTRNAAESDKDNDDGQHQRMFAMTVPATGGYYDFPELYSREAQMQLEKQRWRALEAERAAKAAAQAESKEKHAAHVLHYRARKLKGEAVDLPDAYLRATYPDPTSLSGYTIPSTARRTGPGSDDEEDVLDPQRVVKDHVRARQLHRMEQQQRHFTEEARRQDAAEKQRQTVSRQLEERQTDQRVALATWMSDRPRISRSRERQRHSEEDAEKRRAAQLNHSLRTQARELYACYAMEETAETTARQQELRKRVLTRLRSRRGQPPRADGQSSVHSNEQKETAPADGHLGAAATSRPSSPATSTSTTTATMPPIPAQVTAATATAVTQKEKDSHDVRPVTPTPPSQLVGPTSTNFFNEVKLWTQEFPSPNTAPVNAAEAQTRRAWKAELDEAHLQFNRETAQQQRELYPRRTLEARAKAREANWTRAERGRGERKMFAAKRADHTQTDLLSATAIRMELQEEAQLAQQQRQAQASERRDEVQFQRQLSKHREGVIHKLEAAELEQLRLVVSAHGNRA</sequence>
<feature type="compositionally biased region" description="Basic and acidic residues" evidence="1">
    <location>
        <begin position="571"/>
        <end position="593"/>
    </location>
</feature>
<comment type="caution">
    <text evidence="2">The sequence shown here is derived from an EMBL/GenBank/DDBJ whole genome shotgun (WGS) entry which is preliminary data.</text>
</comment>
<organism evidence="2 3">
    <name type="scientific">Leptomonas pyrrhocoris</name>
    <name type="common">Firebug parasite</name>
    <dbReference type="NCBI Taxonomy" id="157538"/>
    <lineage>
        <taxon>Eukaryota</taxon>
        <taxon>Discoba</taxon>
        <taxon>Euglenozoa</taxon>
        <taxon>Kinetoplastea</taxon>
        <taxon>Metakinetoplastina</taxon>
        <taxon>Trypanosomatida</taxon>
        <taxon>Trypanosomatidae</taxon>
        <taxon>Leishmaniinae</taxon>
        <taxon>Leptomonas</taxon>
    </lineage>
</organism>
<keyword evidence="3" id="KW-1185">Reference proteome</keyword>
<dbReference type="GeneID" id="26907007"/>
<feature type="compositionally biased region" description="Pro residues" evidence="1">
    <location>
        <begin position="193"/>
        <end position="207"/>
    </location>
</feature>